<dbReference type="RefSeq" id="WP_027123259.1">
    <property type="nucleotide sequence ID" value="NZ_CP103423.1"/>
</dbReference>
<evidence type="ECO:0000313" key="2">
    <source>
        <dbReference type="EMBL" id="UWD34392.1"/>
    </source>
</evidence>
<accession>A0ABY5TUR1</accession>
<dbReference type="PANTHER" id="PTHR35149">
    <property type="entry name" value="SLL5132 PROTEIN"/>
    <property type="match status" value="1"/>
</dbReference>
<gene>
    <name evidence="2" type="ORF">NX772_01005</name>
</gene>
<proteinExistence type="predicted"/>
<name>A0ABY5TUR1_9BACT</name>
<evidence type="ECO:0000259" key="1">
    <source>
        <dbReference type="Pfam" id="PF03235"/>
    </source>
</evidence>
<dbReference type="Pfam" id="PF03235">
    <property type="entry name" value="GmrSD_N"/>
    <property type="match status" value="1"/>
</dbReference>
<sequence>MNKSLDKWQENLKAIGCIEWTIGTDVYSYLKKSIFRWFDRIDYEDHIVYKDYEKDNENKKKIYFITKPDIVFYDSSKLYQSYSTIRQLLDVLNSLSILEKNQDKISITKELFSQEYKEYDIEYILPRFIIKNLETSLNKFIIEKLKNISFNNDWKNEDLNFTKFWWNVLIELDKTEVLDGKLKGFFPFIAKAKKNFYFNNFVKEIIINNINQYDELKKEVAIVFENFFTKVKEITGLYNTQWKKYIIFPKDFNNLDIDNYDRENLLDKKIKEHDSNNFFVIKSNILDIFTSRDLKYDLPLFQRTYSWDSNIIIGLFETIFSDYKNSFSYQNYTLLNNIILGQYKTQQIIIDGQQRITSIILILISLFRLANHKEDKMSINILKYPLKKVESMIKNFTNSDKNYLVLKYIFNGNETSITNFSEDIEKSFHIVKQTRFIKNSDEIYNLVTKKFLEDNESLYGFVTYLLENVFLIITYIPNLDNKKVTKIFQNINQYSKKLGVLDLIRNKLYEKYSHMNRVYYIIERFNETINLFFRKKMKADKDEDLKLFLNFLENILIKNKKINEIDYIDNNYHDSISNSFEKFNLLFNIYDENKNENILLNFWKDILEFEYAKTGYINNCIEILKNTKYIQDDIKTVTEEFKNKIDDYKIVNFQIFHIAHGGSKTVFIQLILILMESLNLFRQPDNKISEKQMILFSKYLAYIERFSALWKIKFLGQSLTQPIRNIIKKNFINSGKLLEPKELGKKLEEMIKEIQAMTEGEKVTELYENLTTSFINIKNNEDSNYEEQNILYKIILGKVFYSLKIKDKKNPMFFGGYSSEEQKSLILDYLPYSYEHSLPRNMKKEDKEKLTDINVNEEEIQSVIKQIGNGCLLLKKDNSKVGNKTRKNYTNIGVENDTTKEIKDLTFRYIDFENTKNKIVFSNEYISIPKIIPFEFKSYEEFLNFRKHISARSESIIKAYVSILFYDFLED</sequence>
<evidence type="ECO:0000313" key="3">
    <source>
        <dbReference type="Proteomes" id="UP001058364"/>
    </source>
</evidence>
<dbReference type="PANTHER" id="PTHR35149:SF1">
    <property type="entry name" value="DUF5655 DOMAIN-CONTAINING PROTEIN"/>
    <property type="match status" value="1"/>
</dbReference>
<keyword evidence="3" id="KW-1185">Reference proteome</keyword>
<dbReference type="InterPro" id="IPR004919">
    <property type="entry name" value="GmrSD_N"/>
</dbReference>
<dbReference type="Proteomes" id="UP001058364">
    <property type="component" value="Chromosome"/>
</dbReference>
<organism evidence="2 3">
    <name type="scientific">Mesomycoplasma molare</name>
    <dbReference type="NCBI Taxonomy" id="171288"/>
    <lineage>
        <taxon>Bacteria</taxon>
        <taxon>Bacillati</taxon>
        <taxon>Mycoplasmatota</taxon>
        <taxon>Mycoplasmoidales</taxon>
        <taxon>Metamycoplasmataceae</taxon>
        <taxon>Mesomycoplasma</taxon>
    </lineage>
</organism>
<reference evidence="2" key="1">
    <citation type="submission" date="2022-08" db="EMBL/GenBank/DDBJ databases">
        <title>Complete genome sequence of Mycoplasma molare type strain H 542.</title>
        <authorList>
            <person name="Spergser J."/>
        </authorList>
    </citation>
    <scope>NUCLEOTIDE SEQUENCE</scope>
    <source>
        <strain evidence="2">H 542</strain>
    </source>
</reference>
<feature type="domain" description="GmrSD restriction endonucleases N-terminal" evidence="1">
    <location>
        <begin position="286"/>
        <end position="508"/>
    </location>
</feature>
<protein>
    <submittedName>
        <fullName evidence="2">DUF262 domain-containing protein</fullName>
    </submittedName>
</protein>
<dbReference type="EMBL" id="CP103423">
    <property type="protein sequence ID" value="UWD34392.1"/>
    <property type="molecule type" value="Genomic_DNA"/>
</dbReference>